<reference evidence="1 2" key="1">
    <citation type="submission" date="2009-09" db="EMBL/GenBank/DDBJ databases">
        <authorList>
            <person name="Weinstock G."/>
            <person name="Sodergren E."/>
            <person name="Clifton S."/>
            <person name="Fulton L."/>
            <person name="Fulton B."/>
            <person name="Courtney L."/>
            <person name="Fronick C."/>
            <person name="Harrison M."/>
            <person name="Strong C."/>
            <person name="Farmer C."/>
            <person name="Delahaunty K."/>
            <person name="Markovic C."/>
            <person name="Hall O."/>
            <person name="Minx P."/>
            <person name="Tomlinson C."/>
            <person name="Mitreva M."/>
            <person name="Nelson J."/>
            <person name="Hou S."/>
            <person name="Wollam A."/>
            <person name="Pepin K.H."/>
            <person name="Johnson M."/>
            <person name="Bhonagiri V."/>
            <person name="Nash W.E."/>
            <person name="Warren W."/>
            <person name="Chinwalla A."/>
            <person name="Mardis E.R."/>
            <person name="Wilson R.K."/>
        </authorList>
    </citation>
    <scope>NUCLEOTIDE SEQUENCE [LARGE SCALE GENOMIC DNA]</scope>
    <source>
        <strain evidence="1 2">F0319</strain>
    </source>
</reference>
<proteinExistence type="predicted"/>
<evidence type="ECO:0000313" key="1">
    <source>
        <dbReference type="EMBL" id="EEX17964.1"/>
    </source>
</evidence>
<comment type="caution">
    <text evidence="1">The sequence shown here is derived from an EMBL/GenBank/DDBJ whole genome shotgun (WGS) entry which is preliminary data.</text>
</comment>
<dbReference type="STRING" id="649761.HMPREF0973_02025"/>
<dbReference type="Proteomes" id="UP000003327">
    <property type="component" value="Unassembled WGS sequence"/>
</dbReference>
<keyword evidence="2" id="KW-1185">Reference proteome</keyword>
<name>C9MQZ1_9BACT</name>
<sequence length="60" mass="6661">MSYIYNKVCLLFTSIFPVGFSTCISLSSRHTKRVSTDSANITKRCLSKSGKVNVSYYTGV</sequence>
<accession>C9MQZ1</accession>
<dbReference type="HOGENOM" id="CLU_2937919_0_0_10"/>
<organism evidence="1 2">
    <name type="scientific">Prevotella veroralis F0319</name>
    <dbReference type="NCBI Taxonomy" id="649761"/>
    <lineage>
        <taxon>Bacteria</taxon>
        <taxon>Pseudomonadati</taxon>
        <taxon>Bacteroidota</taxon>
        <taxon>Bacteroidia</taxon>
        <taxon>Bacteroidales</taxon>
        <taxon>Prevotellaceae</taxon>
        <taxon>Prevotella</taxon>
    </lineage>
</organism>
<evidence type="ECO:0000313" key="2">
    <source>
        <dbReference type="Proteomes" id="UP000003327"/>
    </source>
</evidence>
<gene>
    <name evidence="1" type="ORF">HMPREF0973_02025</name>
</gene>
<dbReference type="AlphaFoldDB" id="C9MQZ1"/>
<protein>
    <submittedName>
        <fullName evidence="1">Uncharacterized protein</fullName>
    </submittedName>
</protein>
<dbReference type="EMBL" id="ACVA01000048">
    <property type="protein sequence ID" value="EEX17964.1"/>
    <property type="molecule type" value="Genomic_DNA"/>
</dbReference>